<name>A0A841TCD2_9BACL</name>
<evidence type="ECO:0000313" key="2">
    <source>
        <dbReference type="Proteomes" id="UP000574133"/>
    </source>
</evidence>
<dbReference type="InterPro" id="IPR025177">
    <property type="entry name" value="MciZ"/>
</dbReference>
<dbReference type="Proteomes" id="UP000574133">
    <property type="component" value="Unassembled WGS sequence"/>
</dbReference>
<dbReference type="EMBL" id="JACJVN010000034">
    <property type="protein sequence ID" value="MBB6677675.1"/>
    <property type="molecule type" value="Genomic_DNA"/>
</dbReference>
<organism evidence="1 2">
    <name type="scientific">Cohnella lubricantis</name>
    <dbReference type="NCBI Taxonomy" id="2163172"/>
    <lineage>
        <taxon>Bacteria</taxon>
        <taxon>Bacillati</taxon>
        <taxon>Bacillota</taxon>
        <taxon>Bacilli</taxon>
        <taxon>Bacillales</taxon>
        <taxon>Paenibacillaceae</taxon>
        <taxon>Cohnella</taxon>
    </lineage>
</organism>
<accession>A0A841TCD2</accession>
<proteinExistence type="predicted"/>
<comment type="caution">
    <text evidence="1">The sequence shown here is derived from an EMBL/GenBank/DDBJ whole genome shotgun (WGS) entry which is preliminary data.</text>
</comment>
<protein>
    <submittedName>
        <fullName evidence="1">Z-ring formation inhibitor MciZ</fullName>
    </submittedName>
</protein>
<dbReference type="AlphaFoldDB" id="A0A841TCD2"/>
<reference evidence="1 2" key="1">
    <citation type="submission" date="2020-08" db="EMBL/GenBank/DDBJ databases">
        <title>Cohnella phylogeny.</title>
        <authorList>
            <person name="Dunlap C."/>
        </authorList>
    </citation>
    <scope>NUCLEOTIDE SEQUENCE [LARGE SCALE GENOMIC DNA]</scope>
    <source>
        <strain evidence="1 2">DSM 103658</strain>
    </source>
</reference>
<dbReference type="Pfam" id="PF13072">
    <property type="entry name" value="MciZ"/>
    <property type="match status" value="1"/>
</dbReference>
<keyword evidence="2" id="KW-1185">Reference proteome</keyword>
<sequence length="50" mass="5761">MKSYITPDRIQWVGKAWEIRYALRQAQRQKGGEARLADLLPPAMPAPPRK</sequence>
<evidence type="ECO:0000313" key="1">
    <source>
        <dbReference type="EMBL" id="MBB6677675.1"/>
    </source>
</evidence>
<gene>
    <name evidence="1" type="primary">mciZ</name>
    <name evidence="1" type="ORF">H4Q31_10090</name>
</gene>